<protein>
    <submittedName>
        <fullName evidence="1">Uncharacterized protein</fullName>
    </submittedName>
</protein>
<dbReference type="EMBL" id="JASBWR010000006">
    <property type="protein sequence ID" value="KAJ9111990.1"/>
    <property type="molecule type" value="Genomic_DNA"/>
</dbReference>
<organism evidence="1 2">
    <name type="scientific">Naganishia cerealis</name>
    <dbReference type="NCBI Taxonomy" id="610337"/>
    <lineage>
        <taxon>Eukaryota</taxon>
        <taxon>Fungi</taxon>
        <taxon>Dikarya</taxon>
        <taxon>Basidiomycota</taxon>
        <taxon>Agaricomycotina</taxon>
        <taxon>Tremellomycetes</taxon>
        <taxon>Filobasidiales</taxon>
        <taxon>Filobasidiaceae</taxon>
        <taxon>Naganishia</taxon>
    </lineage>
</organism>
<evidence type="ECO:0000313" key="1">
    <source>
        <dbReference type="EMBL" id="KAJ9111990.1"/>
    </source>
</evidence>
<reference evidence="1" key="1">
    <citation type="submission" date="2023-04" db="EMBL/GenBank/DDBJ databases">
        <title>Draft Genome sequencing of Naganishia species isolated from polar environments using Oxford Nanopore Technology.</title>
        <authorList>
            <person name="Leo P."/>
            <person name="Venkateswaran K."/>
        </authorList>
    </citation>
    <scope>NUCLEOTIDE SEQUENCE</scope>
    <source>
        <strain evidence="1">MNA-CCFEE 5261</strain>
    </source>
</reference>
<name>A0ACC2WLD7_9TREE</name>
<accession>A0ACC2WLD7</accession>
<dbReference type="Proteomes" id="UP001241377">
    <property type="component" value="Unassembled WGS sequence"/>
</dbReference>
<evidence type="ECO:0000313" key="2">
    <source>
        <dbReference type="Proteomes" id="UP001241377"/>
    </source>
</evidence>
<keyword evidence="2" id="KW-1185">Reference proteome</keyword>
<sequence>MSRQPSALERRYIARNTLNCYLNFNVTATYNKPVTKAQVSQALRTIMLTNDNLLLNAFRKDPSDTMEDDRRENGHNWVIKLVQKVRYDDVVSVEKLEQDTQLDEDQIVAEYLSNISTRTCPLNTDTPPWRFVIYETDKKTYFTFYFDHTFFDGIVGAQFHEDFITQLDKQEAPEYVDVLYDQEKDGAPNLYLTYYQQQQLYSWPWYYPIINRIGQLKVVKWFLDFGSDSIPVHLVFQLSVSNRRKSTMLRGLELSIWTNWSFKKHHGSADVGGSHKAASVTDTHKYVTSTTAFPTFFGALDHLAKQQIVDIMKSHCERTLKEIKSWAAFRSQGMNMECRNFWDFFLAGVGLMNIPTSAVSNIGNHQFDSGLWKIENMWFSQGNGASFHFVFNAVSSHAGLNIVIGFLPEYEELMEGRLIKTFVKKFKKNVMGIVRQDRE</sequence>
<proteinExistence type="predicted"/>
<gene>
    <name evidence="1" type="ORF">QFC19_000912</name>
</gene>
<comment type="caution">
    <text evidence="1">The sequence shown here is derived from an EMBL/GenBank/DDBJ whole genome shotgun (WGS) entry which is preliminary data.</text>
</comment>